<protein>
    <submittedName>
        <fullName evidence="1">Uncharacterized protein</fullName>
    </submittedName>
</protein>
<organism evidence="1 2">
    <name type="scientific">Mycolicibacterium confluentis</name>
    <dbReference type="NCBI Taxonomy" id="28047"/>
    <lineage>
        <taxon>Bacteria</taxon>
        <taxon>Bacillati</taxon>
        <taxon>Actinomycetota</taxon>
        <taxon>Actinomycetes</taxon>
        <taxon>Mycobacteriales</taxon>
        <taxon>Mycobacteriaceae</taxon>
        <taxon>Mycolicibacterium</taxon>
    </lineage>
</organism>
<dbReference type="AlphaFoldDB" id="A0A7I7XXX7"/>
<name>A0A7I7XXX7_9MYCO</name>
<dbReference type="Gene3D" id="3.40.830.10">
    <property type="entry name" value="LigB-like"/>
    <property type="match status" value="1"/>
</dbReference>
<gene>
    <name evidence="1" type="ORF">MCNF_27950</name>
</gene>
<dbReference type="EMBL" id="AP022612">
    <property type="protein sequence ID" value="BBZ34190.1"/>
    <property type="molecule type" value="Genomic_DNA"/>
</dbReference>
<dbReference type="RefSeq" id="WP_085152577.1">
    <property type="nucleotide sequence ID" value="NZ_AP022612.1"/>
</dbReference>
<evidence type="ECO:0000313" key="1">
    <source>
        <dbReference type="EMBL" id="BBZ34190.1"/>
    </source>
</evidence>
<proteinExistence type="predicted"/>
<reference evidence="1" key="2">
    <citation type="submission" date="2020-02" db="EMBL/GenBank/DDBJ databases">
        <authorList>
            <person name="Matsumoto Y."/>
            <person name="Motooka D."/>
            <person name="Nakamura S."/>
        </authorList>
    </citation>
    <scope>NUCLEOTIDE SEQUENCE</scope>
    <source>
        <strain evidence="1">JCM 13671</strain>
    </source>
</reference>
<dbReference type="Proteomes" id="UP000466931">
    <property type="component" value="Chromosome"/>
</dbReference>
<evidence type="ECO:0000313" key="2">
    <source>
        <dbReference type="Proteomes" id="UP000466931"/>
    </source>
</evidence>
<dbReference type="OrthoDB" id="4543339at2"/>
<keyword evidence="2" id="KW-1185">Reference proteome</keyword>
<accession>A0A7I7XXX7</accession>
<sequence>MLTAVAIIPSAPLLVPQLAGAAADELMELRDAVFASAATLPDQWICVGVAGADAVIGPEAAGTLAGYGVDVRVTLGPTDTGPLTELPLCALISGWVRAQVAPQAKARVHCFAATHDVATARRLGADLRADIERSDAQIGVLVVADGLHTLTPSAPGGHDPESVVTQAALDDALAAGDAEVLAALPDGVVGRVAYQVLAGLLPQPRGAQERYRGAPYGVGYFAGVWRP</sequence>
<reference evidence="1" key="1">
    <citation type="journal article" date="2019" name="Emerg. Microbes Infect.">
        <title>Comprehensive subspecies identification of 175 nontuberculous mycobacteria species based on 7547 genomic profiles.</title>
        <authorList>
            <person name="Matsumoto Y."/>
            <person name="Kinjo T."/>
            <person name="Motooka D."/>
            <person name="Nabeya D."/>
            <person name="Jung N."/>
            <person name="Uechi K."/>
            <person name="Horii T."/>
            <person name="Iida T."/>
            <person name="Fujita J."/>
            <person name="Nakamura S."/>
        </authorList>
    </citation>
    <scope>NUCLEOTIDE SEQUENCE [LARGE SCALE GENOMIC DNA]</scope>
    <source>
        <strain evidence="1">JCM 13671</strain>
    </source>
</reference>